<reference evidence="2 3" key="1">
    <citation type="journal article" date="2019" name="Sci. Rep.">
        <title>Orb-weaving spider Araneus ventricosus genome elucidates the spidroin gene catalogue.</title>
        <authorList>
            <person name="Kono N."/>
            <person name="Nakamura H."/>
            <person name="Ohtoshi R."/>
            <person name="Moran D.A.P."/>
            <person name="Shinohara A."/>
            <person name="Yoshida Y."/>
            <person name="Fujiwara M."/>
            <person name="Mori M."/>
            <person name="Tomita M."/>
            <person name="Arakawa K."/>
        </authorList>
    </citation>
    <scope>NUCLEOTIDE SEQUENCE [LARGE SCALE GENOMIC DNA]</scope>
</reference>
<evidence type="ECO:0000313" key="3">
    <source>
        <dbReference type="Proteomes" id="UP000499080"/>
    </source>
</evidence>
<sequence>MWHKGLITKLISFKFSEYLTVIRNFLTKRKFQVRVNQVLSSIGDIHAGTPQGSSLSPTLYNIFTVDLPKNDNILNCLFADDSAILPQGSNIKYVIHSLQLQLNEIEKRCTLWRVAINTEKTKAILFRKGHSNKPLKSLTFLVEVLSWDHQVKYLGLILDHKLTFQQHARYNCDKF</sequence>
<keyword evidence="3" id="KW-1185">Reference proteome</keyword>
<dbReference type="InterPro" id="IPR000477">
    <property type="entry name" value="RT_dom"/>
</dbReference>
<proteinExistence type="predicted"/>
<keyword evidence="2" id="KW-0695">RNA-directed DNA polymerase</keyword>
<dbReference type="PANTHER" id="PTHR36688:SF1">
    <property type="entry name" value="ENDONUCLEASE_EXONUCLEASE_PHOSPHATASE DOMAIN-CONTAINING PROTEIN"/>
    <property type="match status" value="1"/>
</dbReference>
<dbReference type="OrthoDB" id="6433969at2759"/>
<feature type="domain" description="Reverse transcriptase" evidence="1">
    <location>
        <begin position="1"/>
        <end position="158"/>
    </location>
</feature>
<dbReference type="PANTHER" id="PTHR36688">
    <property type="entry name" value="ENDO/EXONUCLEASE/PHOSPHATASE DOMAIN-CONTAINING PROTEIN"/>
    <property type="match status" value="1"/>
</dbReference>
<dbReference type="Pfam" id="PF00078">
    <property type="entry name" value="RVT_1"/>
    <property type="match status" value="1"/>
</dbReference>
<evidence type="ECO:0000259" key="1">
    <source>
        <dbReference type="PROSITE" id="PS50878"/>
    </source>
</evidence>
<name>A0A4Y2ECZ2_ARAVE</name>
<dbReference type="AlphaFoldDB" id="A0A4Y2ECZ2"/>
<comment type="caution">
    <text evidence="2">The sequence shown here is derived from an EMBL/GenBank/DDBJ whole genome shotgun (WGS) entry which is preliminary data.</text>
</comment>
<dbReference type="GO" id="GO:0003964">
    <property type="term" value="F:RNA-directed DNA polymerase activity"/>
    <property type="evidence" value="ECO:0007669"/>
    <property type="project" value="UniProtKB-KW"/>
</dbReference>
<accession>A0A4Y2ECZ2</accession>
<dbReference type="EMBL" id="BGPR01092102">
    <property type="protein sequence ID" value="GBM25928.1"/>
    <property type="molecule type" value="Genomic_DNA"/>
</dbReference>
<organism evidence="2 3">
    <name type="scientific">Araneus ventricosus</name>
    <name type="common">Orbweaver spider</name>
    <name type="synonym">Epeira ventricosa</name>
    <dbReference type="NCBI Taxonomy" id="182803"/>
    <lineage>
        <taxon>Eukaryota</taxon>
        <taxon>Metazoa</taxon>
        <taxon>Ecdysozoa</taxon>
        <taxon>Arthropoda</taxon>
        <taxon>Chelicerata</taxon>
        <taxon>Arachnida</taxon>
        <taxon>Araneae</taxon>
        <taxon>Araneomorphae</taxon>
        <taxon>Entelegynae</taxon>
        <taxon>Araneoidea</taxon>
        <taxon>Araneidae</taxon>
        <taxon>Araneus</taxon>
    </lineage>
</organism>
<keyword evidence="2" id="KW-0548">Nucleotidyltransferase</keyword>
<evidence type="ECO:0000313" key="2">
    <source>
        <dbReference type="EMBL" id="GBM25928.1"/>
    </source>
</evidence>
<dbReference type="InterPro" id="IPR052560">
    <property type="entry name" value="RdDP_mobile_element"/>
</dbReference>
<gene>
    <name evidence="2" type="primary">jockeypol_179</name>
    <name evidence="2" type="ORF">AVEN_75423_1</name>
</gene>
<keyword evidence="2" id="KW-0808">Transferase</keyword>
<dbReference type="PROSITE" id="PS50878">
    <property type="entry name" value="RT_POL"/>
    <property type="match status" value="1"/>
</dbReference>
<protein>
    <submittedName>
        <fullName evidence="2">RNA-directed DNA polymerase from mobile element jockey</fullName>
    </submittedName>
</protein>
<dbReference type="Proteomes" id="UP000499080">
    <property type="component" value="Unassembled WGS sequence"/>
</dbReference>